<dbReference type="STRING" id="88036.D8RKX8"/>
<dbReference type="eggNOG" id="ENOG502QTU8">
    <property type="taxonomic scope" value="Eukaryota"/>
</dbReference>
<dbReference type="OrthoDB" id="513221at2759"/>
<dbReference type="Pfam" id="PF05991">
    <property type="entry name" value="NYN_YacP"/>
    <property type="match status" value="1"/>
</dbReference>
<dbReference type="HOGENOM" id="CLU_071925_0_0_1"/>
<accession>D8RKX8</accession>
<dbReference type="InterPro" id="IPR010298">
    <property type="entry name" value="YacP-like"/>
</dbReference>
<organism evidence="2">
    <name type="scientific">Selaginella moellendorffii</name>
    <name type="common">Spikemoss</name>
    <dbReference type="NCBI Taxonomy" id="88036"/>
    <lineage>
        <taxon>Eukaryota</taxon>
        <taxon>Viridiplantae</taxon>
        <taxon>Streptophyta</taxon>
        <taxon>Embryophyta</taxon>
        <taxon>Tracheophyta</taxon>
        <taxon>Lycopodiopsida</taxon>
        <taxon>Selaginellales</taxon>
        <taxon>Selaginellaceae</taxon>
        <taxon>Selaginella</taxon>
    </lineage>
</organism>
<sequence length="274" mass="30751">MTHLRSHLAPLQQIRAHADLQKCSPPRITSNVKTSLKLLTMLKELGNNANKQAKPATSYRKKKVDKKSLPEDFESYEDPATQVIDCGKEITIIKPVLLVDGYNMCGVWPKLKKHFARGDLLSAREKLIDELVTFGAARGMKVVVVFDAKESGLPSHRESRASVDIVFAADACADSWIEREVYLLRDDGCPKIRVVTSDSLHQQVANGAGAYVWSCKGLIGEIKDVRKELEQLLHSDRPYSMEGKLLEHNLSPDVFTSLQALKQRLKMEEELQKT</sequence>
<evidence type="ECO:0000313" key="1">
    <source>
        <dbReference type="EMBL" id="EFJ27309.1"/>
    </source>
</evidence>
<dbReference type="FunCoup" id="D8RKX8">
    <property type="interactions" value="20"/>
</dbReference>
<name>D8RKX8_SELML</name>
<protein>
    <recommendedName>
        <fullName evidence="3">NYN domain-containing protein</fullName>
    </recommendedName>
</protein>
<evidence type="ECO:0008006" key="3">
    <source>
        <dbReference type="Google" id="ProtNLM"/>
    </source>
</evidence>
<dbReference type="InParanoid" id="D8RKX8"/>
<dbReference type="AlphaFoldDB" id="D8RKX8"/>
<gene>
    <name evidence="1" type="ORF">SELMODRAFT_441595</name>
</gene>
<proteinExistence type="predicted"/>
<dbReference type="KEGG" id="smo:SELMODRAFT_441595"/>
<evidence type="ECO:0000313" key="2">
    <source>
        <dbReference type="Proteomes" id="UP000001514"/>
    </source>
</evidence>
<dbReference type="PANTHER" id="PTHR34547">
    <property type="entry name" value="YACP-LIKE NYN DOMAIN PROTEIN"/>
    <property type="match status" value="1"/>
</dbReference>
<dbReference type="Gramene" id="EFJ27309">
    <property type="protein sequence ID" value="EFJ27309"/>
    <property type="gene ID" value="SELMODRAFT_441595"/>
</dbReference>
<dbReference type="Proteomes" id="UP000001514">
    <property type="component" value="Unassembled WGS sequence"/>
</dbReference>
<dbReference type="CDD" id="cd10912">
    <property type="entry name" value="PIN_YacP-like"/>
    <property type="match status" value="1"/>
</dbReference>
<dbReference type="OMA" id="THKETFE"/>
<keyword evidence="2" id="KW-1185">Reference proteome</keyword>
<dbReference type="PANTHER" id="PTHR34547:SF1">
    <property type="entry name" value="YACP-LIKE NYN DOMAIN PROTEIN"/>
    <property type="match status" value="1"/>
</dbReference>
<dbReference type="EMBL" id="GL377582">
    <property type="protein sequence ID" value="EFJ27309.1"/>
    <property type="molecule type" value="Genomic_DNA"/>
</dbReference>
<reference evidence="1 2" key="1">
    <citation type="journal article" date="2011" name="Science">
        <title>The Selaginella genome identifies genetic changes associated with the evolution of vascular plants.</title>
        <authorList>
            <person name="Banks J.A."/>
            <person name="Nishiyama T."/>
            <person name="Hasebe M."/>
            <person name="Bowman J.L."/>
            <person name="Gribskov M."/>
            <person name="dePamphilis C."/>
            <person name="Albert V.A."/>
            <person name="Aono N."/>
            <person name="Aoyama T."/>
            <person name="Ambrose B.A."/>
            <person name="Ashton N.W."/>
            <person name="Axtell M.J."/>
            <person name="Barker E."/>
            <person name="Barker M.S."/>
            <person name="Bennetzen J.L."/>
            <person name="Bonawitz N.D."/>
            <person name="Chapple C."/>
            <person name="Cheng C."/>
            <person name="Correa L.G."/>
            <person name="Dacre M."/>
            <person name="DeBarry J."/>
            <person name="Dreyer I."/>
            <person name="Elias M."/>
            <person name="Engstrom E.M."/>
            <person name="Estelle M."/>
            <person name="Feng L."/>
            <person name="Finet C."/>
            <person name="Floyd S.K."/>
            <person name="Frommer W.B."/>
            <person name="Fujita T."/>
            <person name="Gramzow L."/>
            <person name="Gutensohn M."/>
            <person name="Harholt J."/>
            <person name="Hattori M."/>
            <person name="Heyl A."/>
            <person name="Hirai T."/>
            <person name="Hiwatashi Y."/>
            <person name="Ishikawa M."/>
            <person name="Iwata M."/>
            <person name="Karol K.G."/>
            <person name="Koehler B."/>
            <person name="Kolukisaoglu U."/>
            <person name="Kubo M."/>
            <person name="Kurata T."/>
            <person name="Lalonde S."/>
            <person name="Li K."/>
            <person name="Li Y."/>
            <person name="Litt A."/>
            <person name="Lyons E."/>
            <person name="Manning G."/>
            <person name="Maruyama T."/>
            <person name="Michael T.P."/>
            <person name="Mikami K."/>
            <person name="Miyazaki S."/>
            <person name="Morinaga S."/>
            <person name="Murata T."/>
            <person name="Mueller-Roeber B."/>
            <person name="Nelson D.R."/>
            <person name="Obara M."/>
            <person name="Oguri Y."/>
            <person name="Olmstead R.G."/>
            <person name="Onodera N."/>
            <person name="Petersen B.L."/>
            <person name="Pils B."/>
            <person name="Prigge M."/>
            <person name="Rensing S.A."/>
            <person name="Riano-Pachon D.M."/>
            <person name="Roberts A.W."/>
            <person name="Sato Y."/>
            <person name="Scheller H.V."/>
            <person name="Schulz B."/>
            <person name="Schulz C."/>
            <person name="Shakirov E.V."/>
            <person name="Shibagaki N."/>
            <person name="Shinohara N."/>
            <person name="Shippen D.E."/>
            <person name="Soerensen I."/>
            <person name="Sotooka R."/>
            <person name="Sugimoto N."/>
            <person name="Sugita M."/>
            <person name="Sumikawa N."/>
            <person name="Tanurdzic M."/>
            <person name="Theissen G."/>
            <person name="Ulvskov P."/>
            <person name="Wakazuki S."/>
            <person name="Weng J.K."/>
            <person name="Willats W.W."/>
            <person name="Wipf D."/>
            <person name="Wolf P.G."/>
            <person name="Yang L."/>
            <person name="Zimmer A.D."/>
            <person name="Zhu Q."/>
            <person name="Mitros T."/>
            <person name="Hellsten U."/>
            <person name="Loque D."/>
            <person name="Otillar R."/>
            <person name="Salamov A."/>
            <person name="Schmutz J."/>
            <person name="Shapiro H."/>
            <person name="Lindquist E."/>
            <person name="Lucas S."/>
            <person name="Rokhsar D."/>
            <person name="Grigoriev I.V."/>
        </authorList>
    </citation>
    <scope>NUCLEOTIDE SEQUENCE [LARGE SCALE GENOMIC DNA]</scope>
</reference>